<evidence type="ECO:0000313" key="3">
    <source>
        <dbReference type="Proteomes" id="UP000030786"/>
    </source>
</evidence>
<dbReference type="EMBL" id="CP009976">
    <property type="protein sequence ID" value="AIZ42971.1"/>
    <property type="molecule type" value="Genomic_DNA"/>
</dbReference>
<sequence>MSLLFITQHYYPSKGGMAESCDRLIRNFRKSGVAVHIIHFTNRRKKFHTEAAVYGSYSAVPVNNSEEFTLNLASQFIEGLPILKDVKYVVAFGGYLPLSLGPILSKYIAKPLITFIRGNDFDEAIFSKRREMLLYALKNSEFIFTVTKEKRDKIKKLTAHSKVYFTPNGIDTKLWKPAISQLPQVEALKESSAGKKRIVIVGQLKAKKGILEFSKTFANFSYKDAYEIWLIGDVEDSVKNHIETLPIQVQFFSFVNKNELIAYYHAADIVLIPSFYDGMPNVLLEAGASKNVIIASKIGGIQDVIEHQKDGFLFNPLKPASLLEALTHVHRATAEKKEGIANALFEKIEKEYTEEKEIRNYLKNLEL</sequence>
<dbReference type="GeneID" id="78062270"/>
<dbReference type="InterPro" id="IPR050194">
    <property type="entry name" value="Glycosyltransferase_grp1"/>
</dbReference>
<dbReference type="CDD" id="cd03801">
    <property type="entry name" value="GT4_PimA-like"/>
    <property type="match status" value="1"/>
</dbReference>
<protein>
    <recommendedName>
        <fullName evidence="1">Glycosyl transferase family 1 domain-containing protein</fullName>
    </recommendedName>
</protein>
<dbReference type="KEGG" id="cbat:M666_16245"/>
<dbReference type="GO" id="GO:0016757">
    <property type="term" value="F:glycosyltransferase activity"/>
    <property type="evidence" value="ECO:0007669"/>
    <property type="project" value="InterPro"/>
</dbReference>
<evidence type="ECO:0000259" key="1">
    <source>
        <dbReference type="Pfam" id="PF00534"/>
    </source>
</evidence>
<organism evidence="2 3">
    <name type="scientific">Cellulophaga baltica 18</name>
    <dbReference type="NCBI Taxonomy" id="1348584"/>
    <lineage>
        <taxon>Bacteria</taxon>
        <taxon>Pseudomonadati</taxon>
        <taxon>Bacteroidota</taxon>
        <taxon>Flavobacteriia</taxon>
        <taxon>Flavobacteriales</taxon>
        <taxon>Flavobacteriaceae</taxon>
        <taxon>Cellulophaga</taxon>
    </lineage>
</organism>
<dbReference type="Gene3D" id="3.40.50.2000">
    <property type="entry name" value="Glycogen Phosphorylase B"/>
    <property type="match status" value="2"/>
</dbReference>
<name>A0AAU8RI87_9FLAO</name>
<feature type="domain" description="Glycosyl transferase family 1" evidence="1">
    <location>
        <begin position="193"/>
        <end position="330"/>
    </location>
</feature>
<dbReference type="PANTHER" id="PTHR45947:SF3">
    <property type="entry name" value="SULFOQUINOVOSYL TRANSFERASE SQD2"/>
    <property type="match status" value="1"/>
</dbReference>
<accession>A0AAU8RI87</accession>
<reference evidence="2 3" key="1">
    <citation type="journal article" date="2014" name="Environ. Microbiol.">
        <title>Contrasting genomic patterns and infection strategies of two co-existing Bacteroidetes podovirus genera.</title>
        <authorList>
            <person name="Holmfeldt K."/>
            <person name="Howard-Varona C."/>
            <person name="Solonenko N."/>
            <person name="Sullivan M.B."/>
        </authorList>
    </citation>
    <scope>NUCLEOTIDE SEQUENCE [LARGE SCALE GENOMIC DNA]</scope>
    <source>
        <strain evidence="2 3">18</strain>
    </source>
</reference>
<proteinExistence type="predicted"/>
<dbReference type="RefSeq" id="WP_029446708.1">
    <property type="nucleotide sequence ID" value="NZ_CP009976.1"/>
</dbReference>
<dbReference type="PANTHER" id="PTHR45947">
    <property type="entry name" value="SULFOQUINOVOSYL TRANSFERASE SQD2"/>
    <property type="match status" value="1"/>
</dbReference>
<dbReference type="InterPro" id="IPR001296">
    <property type="entry name" value="Glyco_trans_1"/>
</dbReference>
<evidence type="ECO:0000313" key="2">
    <source>
        <dbReference type="EMBL" id="AIZ42971.1"/>
    </source>
</evidence>
<dbReference type="Pfam" id="PF00534">
    <property type="entry name" value="Glycos_transf_1"/>
    <property type="match status" value="1"/>
</dbReference>
<gene>
    <name evidence="2" type="ORF">M666_16245</name>
</gene>
<dbReference type="AlphaFoldDB" id="A0AAU8RI87"/>
<dbReference type="Proteomes" id="UP000030786">
    <property type="component" value="Chromosome"/>
</dbReference>
<dbReference type="SUPFAM" id="SSF53756">
    <property type="entry name" value="UDP-Glycosyltransferase/glycogen phosphorylase"/>
    <property type="match status" value="1"/>
</dbReference>